<dbReference type="Proteomes" id="UP000178870">
    <property type="component" value="Unassembled WGS sequence"/>
</dbReference>
<feature type="transmembrane region" description="Helical" evidence="3">
    <location>
        <begin position="36"/>
        <end position="55"/>
    </location>
</feature>
<feature type="transmembrane region" description="Helical" evidence="3">
    <location>
        <begin position="67"/>
        <end position="85"/>
    </location>
</feature>
<reference evidence="4 5" key="1">
    <citation type="journal article" date="2016" name="Nat. Commun.">
        <title>Thousands of microbial genomes shed light on interconnected biogeochemical processes in an aquifer system.</title>
        <authorList>
            <person name="Anantharaman K."/>
            <person name="Brown C.T."/>
            <person name="Hug L.A."/>
            <person name="Sharon I."/>
            <person name="Castelle C.J."/>
            <person name="Probst A.J."/>
            <person name="Thomas B.C."/>
            <person name="Singh A."/>
            <person name="Wilkins M.J."/>
            <person name="Karaoz U."/>
            <person name="Brodie E.L."/>
            <person name="Williams K.H."/>
            <person name="Hubbard S.S."/>
            <person name="Banfield J.F."/>
        </authorList>
    </citation>
    <scope>NUCLEOTIDE SEQUENCE [LARGE SCALE GENOMIC DNA]</scope>
</reference>
<organism evidence="4 5">
    <name type="scientific">Candidatus Woesebacteria bacterium RIFCSPHIGHO2_01_FULL_44_21</name>
    <dbReference type="NCBI Taxonomy" id="1802503"/>
    <lineage>
        <taxon>Bacteria</taxon>
        <taxon>Candidatus Woeseibacteriota</taxon>
    </lineage>
</organism>
<accession>A0A1F7Z0P3</accession>
<dbReference type="SMART" id="SM00028">
    <property type="entry name" value="TPR"/>
    <property type="match status" value="2"/>
</dbReference>
<feature type="transmembrane region" description="Helical" evidence="3">
    <location>
        <begin position="324"/>
        <end position="354"/>
    </location>
</feature>
<dbReference type="InterPro" id="IPR019734">
    <property type="entry name" value="TPR_rpt"/>
</dbReference>
<feature type="transmembrane region" description="Helical" evidence="3">
    <location>
        <begin position="194"/>
        <end position="215"/>
    </location>
</feature>
<dbReference type="InterPro" id="IPR051533">
    <property type="entry name" value="WaaL-like"/>
</dbReference>
<feature type="repeat" description="TPR" evidence="1">
    <location>
        <begin position="531"/>
        <end position="564"/>
    </location>
</feature>
<keyword evidence="3" id="KW-0472">Membrane</keyword>
<feature type="transmembrane region" description="Helical" evidence="3">
    <location>
        <begin position="374"/>
        <end position="396"/>
    </location>
</feature>
<comment type="caution">
    <text evidence="4">The sequence shown here is derived from an EMBL/GenBank/DDBJ whole genome shotgun (WGS) entry which is preliminary data.</text>
</comment>
<evidence type="ECO:0000313" key="4">
    <source>
        <dbReference type="EMBL" id="OGM33153.1"/>
    </source>
</evidence>
<sequence length="673" mass="71799">MQKSNVENYLIYFVVLLLPIVVLTAFANAFTTPQMALVTFSLGAVLIIKSVRSIAKNSISFTASSMDLPVLLLGLAYVASSILQTPNKMEAFFLPGTTTVVVAGITLFFVINQMPKASRAAVRSILFVSSALVAVIILFASTGVLKGIGSLPAYVQAPNFTTLGGTLPALMLLVAMLPLGLSLVMTHKEMAIKAFMGVALALVGLAAAISLFYSLPGKDMSPRLPGFTTSWFVAVDSLKQSPLLGVGPGNYLTAFNRFRPIAYNATDLWATRFTSAQSHLLTTVTETGLAGTAALLIIIYFVIKFARGQLKHSKSLLSEHNGTLLALLVLGASLLIFPASPTLILTFFILLALSVETSSVNLGIFRESHEGDPFATRLPVIIATLPLIVAVGFVGFQATRILSADITYKNALDLVVANDGRGAYDTLQSSINTNPYVDRYRVTYAQINLALANSIAQKEGEITEADRNTIAQLVQQAIREGKSAVALNPGRAGNWEVLASIYRAVMPLAEGADAFAVQTYAQAVALDPLNVNTRIALGGIYYSAKAYENAIDVFKLAATVKPDHANAHYNLAVAYRDTGSLDRAIAEMSAVLSLVSRDSEDYKVATQALEDLQNKKKAELPESENLTNPPSAEEQLNPPIELPEEASPPAPEVTPTPTPIASPTPEASPTPQP</sequence>
<name>A0A1F7Z0P3_9BACT</name>
<evidence type="ECO:0000256" key="3">
    <source>
        <dbReference type="SAM" id="Phobius"/>
    </source>
</evidence>
<feature type="compositionally biased region" description="Pro residues" evidence="2">
    <location>
        <begin position="646"/>
        <end position="673"/>
    </location>
</feature>
<keyword evidence="3" id="KW-0812">Transmembrane</keyword>
<gene>
    <name evidence="4" type="ORF">A2803_02090</name>
</gene>
<feature type="transmembrane region" description="Helical" evidence="3">
    <location>
        <begin position="91"/>
        <end position="112"/>
    </location>
</feature>
<dbReference type="PANTHER" id="PTHR37422">
    <property type="entry name" value="TEICHURONIC ACID BIOSYNTHESIS PROTEIN TUAE"/>
    <property type="match status" value="1"/>
</dbReference>
<keyword evidence="3" id="KW-1133">Transmembrane helix</keyword>
<dbReference type="SUPFAM" id="SSF48452">
    <property type="entry name" value="TPR-like"/>
    <property type="match status" value="1"/>
</dbReference>
<feature type="transmembrane region" description="Helical" evidence="3">
    <location>
        <begin position="9"/>
        <end position="30"/>
    </location>
</feature>
<dbReference type="Gene3D" id="1.25.40.10">
    <property type="entry name" value="Tetratricopeptide repeat domain"/>
    <property type="match status" value="1"/>
</dbReference>
<dbReference type="PROSITE" id="PS50005">
    <property type="entry name" value="TPR"/>
    <property type="match status" value="1"/>
</dbReference>
<evidence type="ECO:0000256" key="2">
    <source>
        <dbReference type="SAM" id="MobiDB-lite"/>
    </source>
</evidence>
<evidence type="ECO:0000256" key="1">
    <source>
        <dbReference type="PROSITE-ProRule" id="PRU00339"/>
    </source>
</evidence>
<dbReference type="AlphaFoldDB" id="A0A1F7Z0P3"/>
<protein>
    <submittedName>
        <fullName evidence="4">Uncharacterized protein</fullName>
    </submittedName>
</protein>
<dbReference type="InterPro" id="IPR011990">
    <property type="entry name" value="TPR-like_helical_dom_sf"/>
</dbReference>
<feature type="transmembrane region" description="Helical" evidence="3">
    <location>
        <begin position="165"/>
        <end position="185"/>
    </location>
</feature>
<dbReference type="Pfam" id="PF13414">
    <property type="entry name" value="TPR_11"/>
    <property type="match status" value="1"/>
</dbReference>
<keyword evidence="1" id="KW-0802">TPR repeat</keyword>
<feature type="transmembrane region" description="Helical" evidence="3">
    <location>
        <begin position="280"/>
        <end position="303"/>
    </location>
</feature>
<dbReference type="EMBL" id="MGGP01000006">
    <property type="protein sequence ID" value="OGM33153.1"/>
    <property type="molecule type" value="Genomic_DNA"/>
</dbReference>
<feature type="transmembrane region" description="Helical" evidence="3">
    <location>
        <begin position="124"/>
        <end position="145"/>
    </location>
</feature>
<dbReference type="PANTHER" id="PTHR37422:SF13">
    <property type="entry name" value="LIPOPOLYSACCHARIDE BIOSYNTHESIS PROTEIN PA4999-RELATED"/>
    <property type="match status" value="1"/>
</dbReference>
<evidence type="ECO:0000313" key="5">
    <source>
        <dbReference type="Proteomes" id="UP000178870"/>
    </source>
</evidence>
<feature type="region of interest" description="Disordered" evidence="2">
    <location>
        <begin position="613"/>
        <end position="673"/>
    </location>
</feature>
<proteinExistence type="predicted"/>